<gene>
    <name evidence="2" type="ORF">E2C01_098089</name>
</gene>
<protein>
    <submittedName>
        <fullName evidence="2">Uncharacterized protein</fullName>
    </submittedName>
</protein>
<comment type="caution">
    <text evidence="2">The sequence shown here is derived from an EMBL/GenBank/DDBJ whole genome shotgun (WGS) entry which is preliminary data.</text>
</comment>
<feature type="region of interest" description="Disordered" evidence="1">
    <location>
        <begin position="1"/>
        <end position="31"/>
    </location>
</feature>
<sequence>MVVIAEEHPERTSRKAPREENGALTQKPAVVRQQSVSQPAVAAINLIQATSGTAGPSITPEPRHPAPPPRRTPPRHCGTPTPWHVYTLAPLTPLHPATP</sequence>
<keyword evidence="3" id="KW-1185">Reference proteome</keyword>
<evidence type="ECO:0000313" key="3">
    <source>
        <dbReference type="Proteomes" id="UP000324222"/>
    </source>
</evidence>
<accession>A0A5B7JWW2</accession>
<feature type="compositionally biased region" description="Basic and acidic residues" evidence="1">
    <location>
        <begin position="1"/>
        <end position="21"/>
    </location>
</feature>
<name>A0A5B7JWW2_PORTR</name>
<evidence type="ECO:0000256" key="1">
    <source>
        <dbReference type="SAM" id="MobiDB-lite"/>
    </source>
</evidence>
<evidence type="ECO:0000313" key="2">
    <source>
        <dbReference type="EMBL" id="MPD02502.1"/>
    </source>
</evidence>
<organism evidence="2 3">
    <name type="scientific">Portunus trituberculatus</name>
    <name type="common">Swimming crab</name>
    <name type="synonym">Neptunus trituberculatus</name>
    <dbReference type="NCBI Taxonomy" id="210409"/>
    <lineage>
        <taxon>Eukaryota</taxon>
        <taxon>Metazoa</taxon>
        <taxon>Ecdysozoa</taxon>
        <taxon>Arthropoda</taxon>
        <taxon>Crustacea</taxon>
        <taxon>Multicrustacea</taxon>
        <taxon>Malacostraca</taxon>
        <taxon>Eumalacostraca</taxon>
        <taxon>Eucarida</taxon>
        <taxon>Decapoda</taxon>
        <taxon>Pleocyemata</taxon>
        <taxon>Brachyura</taxon>
        <taxon>Eubrachyura</taxon>
        <taxon>Portunoidea</taxon>
        <taxon>Portunidae</taxon>
        <taxon>Portuninae</taxon>
        <taxon>Portunus</taxon>
    </lineage>
</organism>
<feature type="region of interest" description="Disordered" evidence="1">
    <location>
        <begin position="49"/>
        <end position="80"/>
    </location>
</feature>
<reference evidence="2 3" key="1">
    <citation type="submission" date="2019-05" db="EMBL/GenBank/DDBJ databases">
        <title>Another draft genome of Portunus trituberculatus and its Hox gene families provides insights of decapod evolution.</title>
        <authorList>
            <person name="Jeong J.-H."/>
            <person name="Song I."/>
            <person name="Kim S."/>
            <person name="Choi T."/>
            <person name="Kim D."/>
            <person name="Ryu S."/>
            <person name="Kim W."/>
        </authorList>
    </citation>
    <scope>NUCLEOTIDE SEQUENCE [LARGE SCALE GENOMIC DNA]</scope>
    <source>
        <tissue evidence="2">Muscle</tissue>
    </source>
</reference>
<dbReference type="AlphaFoldDB" id="A0A5B7JWW2"/>
<proteinExistence type="predicted"/>
<dbReference type="EMBL" id="VSRR010131713">
    <property type="protein sequence ID" value="MPD02502.1"/>
    <property type="molecule type" value="Genomic_DNA"/>
</dbReference>
<dbReference type="Proteomes" id="UP000324222">
    <property type="component" value="Unassembled WGS sequence"/>
</dbReference>